<sequence>MAPLSRKVYVVGVGMSKFIKPRGEVDYPEFGLEAAVKALNDAGVSYDKVEYAAVGYVYGDSTSGQRVLYQLGMTQIPIINVNNNCSTGSTALLQARNAVGCGMVDCALALGFERMARGSLTSTFQDRTNPMDHVNTIMSNEVGFDQKAPRAAQIFGNAGMEYMKKYGATAEHLAKIGEKNHRHSSKNPYSQFRDIYTLDQIKQSPTIYGPLTKLQCCPTSDGAGCAIVASEDFVKKHGLMDQAVEICAQVMATDSPRLLTTDAIEWAGADMTRRAASQAYKDAQITPQDVQVIELHDCFSANELVTYDTLGLVPPGQAHKLIDAGDNTYGGKYVINPSGGLISKGHPLGATGLAQCTELVWQLRGWTGDRQVPNVKYALQHNVGLGGAVVVSIYKKANANKTQPRASYNPAVEARHITQEEYQKAVAKEENRAQYLEAKL</sequence>
<dbReference type="Pfam" id="PF22691">
    <property type="entry name" value="Thiolase_C_1"/>
    <property type="match status" value="1"/>
</dbReference>
<dbReference type="Proteomes" id="UP000242180">
    <property type="component" value="Unassembled WGS sequence"/>
</dbReference>
<dbReference type="InParanoid" id="A0A1X2H132"/>
<accession>A0A1X2H132</accession>
<dbReference type="InterPro" id="IPR016039">
    <property type="entry name" value="Thiolase-like"/>
</dbReference>
<protein>
    <recommendedName>
        <fullName evidence="2">propanoyl-CoA C-acyltransferase</fullName>
        <ecNumber evidence="2">2.3.1.176</ecNumber>
    </recommendedName>
    <alternativeName>
        <fullName evidence="8">Propanoyl-CoA C-acyltransferase</fullName>
    </alternativeName>
</protein>
<dbReference type="Pfam" id="PF00108">
    <property type="entry name" value="Thiolase_N"/>
    <property type="match status" value="1"/>
</dbReference>
<dbReference type="PANTHER" id="PTHR42870:SF1">
    <property type="entry name" value="NON-SPECIFIC LIPID-TRANSFER PROTEIN-LIKE 2"/>
    <property type="match status" value="1"/>
</dbReference>
<keyword evidence="5" id="KW-0445">Lipid transport</keyword>
<dbReference type="NCBIfam" id="NF006102">
    <property type="entry name" value="PRK08256.1"/>
    <property type="match status" value="1"/>
</dbReference>
<feature type="domain" description="Thiolase N-terminal" evidence="9">
    <location>
        <begin position="8"/>
        <end position="232"/>
    </location>
</feature>
<dbReference type="AlphaFoldDB" id="A0A1X2H132"/>
<keyword evidence="12" id="KW-1185">Reference proteome</keyword>
<dbReference type="GO" id="GO:0005777">
    <property type="term" value="C:peroxisome"/>
    <property type="evidence" value="ECO:0007669"/>
    <property type="project" value="UniProtKB-SubCell"/>
</dbReference>
<evidence type="ECO:0000313" key="11">
    <source>
        <dbReference type="EMBL" id="ORY91059.1"/>
    </source>
</evidence>
<dbReference type="CDD" id="cd00829">
    <property type="entry name" value="SCP-x_thiolase"/>
    <property type="match status" value="1"/>
</dbReference>
<name>A0A1X2H132_SYNRA</name>
<dbReference type="InterPro" id="IPR020615">
    <property type="entry name" value="Thiolase_acyl_enz_int_AS"/>
</dbReference>
<evidence type="ECO:0000259" key="9">
    <source>
        <dbReference type="Pfam" id="PF00108"/>
    </source>
</evidence>
<evidence type="ECO:0000313" key="12">
    <source>
        <dbReference type="Proteomes" id="UP000242180"/>
    </source>
</evidence>
<dbReference type="PROSITE" id="PS00737">
    <property type="entry name" value="THIOLASE_2"/>
    <property type="match status" value="1"/>
</dbReference>
<evidence type="ECO:0000256" key="7">
    <source>
        <dbReference type="ARBA" id="ARBA00023140"/>
    </source>
</evidence>
<dbReference type="GO" id="GO:0016747">
    <property type="term" value="F:acyltransferase activity, transferring groups other than amino-acyl groups"/>
    <property type="evidence" value="ECO:0007669"/>
    <property type="project" value="InterPro"/>
</dbReference>
<dbReference type="OrthoDB" id="542135at2759"/>
<dbReference type="InterPro" id="IPR055140">
    <property type="entry name" value="Thiolase_C_2"/>
</dbReference>
<evidence type="ECO:0000256" key="5">
    <source>
        <dbReference type="ARBA" id="ARBA00023055"/>
    </source>
</evidence>
<evidence type="ECO:0000256" key="8">
    <source>
        <dbReference type="ARBA" id="ARBA00032316"/>
    </source>
</evidence>
<dbReference type="SUPFAM" id="SSF53901">
    <property type="entry name" value="Thiolase-like"/>
    <property type="match status" value="2"/>
</dbReference>
<organism evidence="11 12">
    <name type="scientific">Syncephalastrum racemosum</name>
    <name type="common">Filamentous fungus</name>
    <dbReference type="NCBI Taxonomy" id="13706"/>
    <lineage>
        <taxon>Eukaryota</taxon>
        <taxon>Fungi</taxon>
        <taxon>Fungi incertae sedis</taxon>
        <taxon>Mucoromycota</taxon>
        <taxon>Mucoromycotina</taxon>
        <taxon>Mucoromycetes</taxon>
        <taxon>Mucorales</taxon>
        <taxon>Syncephalastraceae</taxon>
        <taxon>Syncephalastrum</taxon>
    </lineage>
</organism>
<feature type="domain" description="Thiolase C-terminal" evidence="10">
    <location>
        <begin position="269"/>
        <end position="385"/>
    </location>
</feature>
<dbReference type="InterPro" id="IPR002155">
    <property type="entry name" value="Thiolase"/>
</dbReference>
<dbReference type="PANTHER" id="PTHR42870">
    <property type="entry name" value="ACETYL-COA C-ACETYLTRANSFERASE"/>
    <property type="match status" value="1"/>
</dbReference>
<evidence type="ECO:0000259" key="10">
    <source>
        <dbReference type="Pfam" id="PF22691"/>
    </source>
</evidence>
<gene>
    <name evidence="11" type="ORF">BCR43DRAFT_566640</name>
</gene>
<dbReference type="EC" id="2.3.1.176" evidence="2"/>
<dbReference type="EMBL" id="MCGN01000011">
    <property type="protein sequence ID" value="ORY91059.1"/>
    <property type="molecule type" value="Genomic_DNA"/>
</dbReference>
<evidence type="ECO:0000256" key="4">
    <source>
        <dbReference type="ARBA" id="ARBA00022679"/>
    </source>
</evidence>
<evidence type="ECO:0000256" key="1">
    <source>
        <dbReference type="ARBA" id="ARBA00004275"/>
    </source>
</evidence>
<dbReference type="STRING" id="13706.A0A1X2H132"/>
<dbReference type="GO" id="GO:0006869">
    <property type="term" value="P:lipid transport"/>
    <property type="evidence" value="ECO:0007669"/>
    <property type="project" value="UniProtKB-KW"/>
</dbReference>
<keyword evidence="4" id="KW-0808">Transferase</keyword>
<keyword evidence="7" id="KW-0576">Peroxisome</keyword>
<keyword evidence="3" id="KW-0813">Transport</keyword>
<dbReference type="GO" id="GO:0008289">
    <property type="term" value="F:lipid binding"/>
    <property type="evidence" value="ECO:0007669"/>
    <property type="project" value="UniProtKB-KW"/>
</dbReference>
<dbReference type="PROSITE" id="PS00098">
    <property type="entry name" value="THIOLASE_1"/>
    <property type="match status" value="1"/>
</dbReference>
<dbReference type="Gene3D" id="3.40.47.10">
    <property type="match status" value="1"/>
</dbReference>
<comment type="caution">
    <text evidence="11">The sequence shown here is derived from an EMBL/GenBank/DDBJ whole genome shotgun (WGS) entry which is preliminary data.</text>
</comment>
<dbReference type="InterPro" id="IPR020613">
    <property type="entry name" value="Thiolase_CS"/>
</dbReference>
<evidence type="ECO:0000256" key="6">
    <source>
        <dbReference type="ARBA" id="ARBA00023121"/>
    </source>
</evidence>
<evidence type="ECO:0000256" key="3">
    <source>
        <dbReference type="ARBA" id="ARBA00022448"/>
    </source>
</evidence>
<dbReference type="OMA" id="DGGCIAN"/>
<evidence type="ECO:0000256" key="2">
    <source>
        <dbReference type="ARBA" id="ARBA00012352"/>
    </source>
</evidence>
<dbReference type="PIRSF" id="PIRSF000429">
    <property type="entry name" value="Ac-CoA_Ac_transf"/>
    <property type="match status" value="1"/>
</dbReference>
<dbReference type="FunFam" id="3.40.47.10:FF:000016">
    <property type="entry name" value="Non-specific lipid-transfer protein"/>
    <property type="match status" value="1"/>
</dbReference>
<proteinExistence type="predicted"/>
<dbReference type="InterPro" id="IPR020616">
    <property type="entry name" value="Thiolase_N"/>
</dbReference>
<comment type="subcellular location">
    <subcellularLocation>
        <location evidence="1">Peroxisome</location>
    </subcellularLocation>
</comment>
<keyword evidence="6" id="KW-0446">Lipid-binding</keyword>
<reference evidence="11 12" key="1">
    <citation type="submission" date="2016-07" db="EMBL/GenBank/DDBJ databases">
        <title>Pervasive Adenine N6-methylation of Active Genes in Fungi.</title>
        <authorList>
            <consortium name="DOE Joint Genome Institute"/>
            <person name="Mondo S.J."/>
            <person name="Dannebaum R.O."/>
            <person name="Kuo R.C."/>
            <person name="Labutti K."/>
            <person name="Haridas S."/>
            <person name="Kuo A."/>
            <person name="Salamov A."/>
            <person name="Ahrendt S.R."/>
            <person name="Lipzen A."/>
            <person name="Sullivan W."/>
            <person name="Andreopoulos W.B."/>
            <person name="Clum A."/>
            <person name="Lindquist E."/>
            <person name="Daum C."/>
            <person name="Ramamoorthy G.K."/>
            <person name="Gryganskyi A."/>
            <person name="Culley D."/>
            <person name="Magnuson J.K."/>
            <person name="James T.Y."/>
            <person name="O'Malley M.A."/>
            <person name="Stajich J.E."/>
            <person name="Spatafora J.W."/>
            <person name="Visel A."/>
            <person name="Grigoriev I.V."/>
        </authorList>
    </citation>
    <scope>NUCLEOTIDE SEQUENCE [LARGE SCALE GENOMIC DNA]</scope>
    <source>
        <strain evidence="11 12">NRRL 2496</strain>
    </source>
</reference>